<feature type="coiled-coil region" evidence="1">
    <location>
        <begin position="112"/>
        <end position="190"/>
    </location>
</feature>
<keyword evidence="2" id="KW-0472">Membrane</keyword>
<dbReference type="AlphaFoldDB" id="A0A125W924"/>
<dbReference type="Pfam" id="PF25989">
    <property type="entry name" value="YknX_C"/>
    <property type="match status" value="1"/>
</dbReference>
<sequence>MKKSGQKKRNKKVWFGIGAAVVVVGFIGAKTVFSSKEVEPEYTTYTITEMASLKLDGQVSFLDTRDIFFDPSLGKIAEINVENGKEVKKDSPLLTYNNSDIQATETEQANAVNRNNLQVQQAQENVNLATQKYNEALNKVAAAKQKLNTAKEAEEKETLNAEIQQLNEAVSAANSEVAQANQALQLANSDAVGAANTLEQTRGKVNTVVTAPIDGQVTVDASAMSSTDKPVIKIATQKKNIQGKVTEYDYDKLQTGEEVTVTTVGSGKSAPGKIVSIAQTPIAKNEGNPVVSYQFTVEGDFPWAEGLSTSIAVPQKQMIIPTAAIQKEGQKEFVYVYKAGKAKKTPIETETNLGRKVVKSGLNWKDQVIANPNKELKDNQDVQVAAND</sequence>
<organism evidence="5 6">
    <name type="scientific">Enterococcus faecalis TX4248</name>
    <dbReference type="NCBI Taxonomy" id="749495"/>
    <lineage>
        <taxon>Bacteria</taxon>
        <taxon>Bacillati</taxon>
        <taxon>Bacillota</taxon>
        <taxon>Bacilli</taxon>
        <taxon>Lactobacillales</taxon>
        <taxon>Enterococcaceae</taxon>
        <taxon>Enterococcus</taxon>
    </lineage>
</organism>
<reference evidence="6" key="1">
    <citation type="submission" date="2010-07" db="EMBL/GenBank/DDBJ databases">
        <authorList>
            <person name="Weinstock G."/>
            <person name="Sodergren E."/>
            <person name="Clifton S."/>
            <person name="Fulton L."/>
            <person name="Fulton B."/>
            <person name="Courtney L."/>
            <person name="Fronick C."/>
            <person name="Harrison M."/>
            <person name="Strong C."/>
            <person name="Farmer C."/>
            <person name="Delahaunty K."/>
            <person name="Markovic C."/>
            <person name="Hall O."/>
            <person name="Minx P."/>
            <person name="Tomlinson C."/>
            <person name="Mitreva M."/>
            <person name="Hou S."/>
            <person name="Chen J."/>
            <person name="Wollam A."/>
            <person name="Pepin K.H."/>
            <person name="Johnson M."/>
            <person name="Bhonagiri V."/>
            <person name="Zhang X."/>
            <person name="Suruliraj S."/>
            <person name="Warren W."/>
            <person name="Chinwalla A."/>
            <person name="Mardis E.R."/>
            <person name="Wilson R.K."/>
        </authorList>
    </citation>
    <scope>NUCLEOTIDE SEQUENCE [LARGE SCALE GENOMIC DNA]</scope>
    <source>
        <strain evidence="6">TX4248</strain>
    </source>
</reference>
<dbReference type="HOGENOM" id="CLU_018816_19_0_9"/>
<dbReference type="GO" id="GO:1990281">
    <property type="term" value="C:efflux pump complex"/>
    <property type="evidence" value="ECO:0007669"/>
    <property type="project" value="TreeGrafter"/>
</dbReference>
<comment type="caution">
    <text evidence="5">The sequence shown here is derived from an EMBL/GenBank/DDBJ whole genome shotgun (WGS) entry which is preliminary data.</text>
</comment>
<dbReference type="Proteomes" id="UP000004846">
    <property type="component" value="Unassembled WGS sequence"/>
</dbReference>
<dbReference type="RefSeq" id="WP_002359132.1">
    <property type="nucleotide sequence ID" value="NZ_GL454421.1"/>
</dbReference>
<keyword evidence="2" id="KW-1133">Transmembrane helix</keyword>
<evidence type="ECO:0000313" key="5">
    <source>
        <dbReference type="EMBL" id="EFM83794.1"/>
    </source>
</evidence>
<feature type="domain" description="YknX-like C-terminal permuted SH3-like" evidence="4">
    <location>
        <begin position="320"/>
        <end position="384"/>
    </location>
</feature>
<accession>A0A125W924</accession>
<proteinExistence type="predicted"/>
<dbReference type="EMBL" id="AEBR01000015">
    <property type="protein sequence ID" value="EFM83794.1"/>
    <property type="molecule type" value="Genomic_DNA"/>
</dbReference>
<evidence type="ECO:0000313" key="6">
    <source>
        <dbReference type="Proteomes" id="UP000004846"/>
    </source>
</evidence>
<evidence type="ECO:0000256" key="2">
    <source>
        <dbReference type="SAM" id="Phobius"/>
    </source>
</evidence>
<dbReference type="PANTHER" id="PTHR30469:SF33">
    <property type="entry name" value="SLR1207 PROTEIN"/>
    <property type="match status" value="1"/>
</dbReference>
<name>A0A125W924_ENTFL</name>
<keyword evidence="2" id="KW-0812">Transmembrane</keyword>
<gene>
    <name evidence="5" type="ORF">HMPREF9498_00588</name>
</gene>
<dbReference type="GeneID" id="60894890"/>
<dbReference type="Gene3D" id="2.40.420.20">
    <property type="match status" value="1"/>
</dbReference>
<evidence type="ECO:0000259" key="4">
    <source>
        <dbReference type="Pfam" id="PF25989"/>
    </source>
</evidence>
<keyword evidence="1" id="KW-0175">Coiled coil</keyword>
<dbReference type="InterPro" id="IPR058637">
    <property type="entry name" value="YknX-like_C"/>
</dbReference>
<protein>
    <submittedName>
        <fullName evidence="5">Efflux transporter, RND family, MFP subunit</fullName>
    </submittedName>
</protein>
<dbReference type="InterPro" id="IPR058639">
    <property type="entry name" value="BSH_YknX-like"/>
</dbReference>
<dbReference type="Pfam" id="PF25984">
    <property type="entry name" value="BSH_YknX"/>
    <property type="match status" value="1"/>
</dbReference>
<feature type="domain" description="YknX-like barrel-sandwich hybrid" evidence="3">
    <location>
        <begin position="66"/>
        <end position="235"/>
    </location>
</feature>
<evidence type="ECO:0000256" key="1">
    <source>
        <dbReference type="SAM" id="Coils"/>
    </source>
</evidence>
<dbReference type="GO" id="GO:0015562">
    <property type="term" value="F:efflux transmembrane transporter activity"/>
    <property type="evidence" value="ECO:0007669"/>
    <property type="project" value="TreeGrafter"/>
</dbReference>
<feature type="transmembrane region" description="Helical" evidence="2">
    <location>
        <begin position="12"/>
        <end position="33"/>
    </location>
</feature>
<evidence type="ECO:0000259" key="3">
    <source>
        <dbReference type="Pfam" id="PF25984"/>
    </source>
</evidence>
<dbReference type="PANTHER" id="PTHR30469">
    <property type="entry name" value="MULTIDRUG RESISTANCE PROTEIN MDTA"/>
    <property type="match status" value="1"/>
</dbReference>